<dbReference type="AlphaFoldDB" id="A0A821JP75"/>
<evidence type="ECO:0000313" key="2">
    <source>
        <dbReference type="EMBL" id="CAF4724512.1"/>
    </source>
</evidence>
<feature type="compositionally biased region" description="Polar residues" evidence="1">
    <location>
        <begin position="10"/>
        <end position="21"/>
    </location>
</feature>
<accession>A0A821JP75</accession>
<protein>
    <submittedName>
        <fullName evidence="2">Uncharacterized protein</fullName>
    </submittedName>
</protein>
<proteinExistence type="predicted"/>
<organism evidence="2 3">
    <name type="scientific">Rotaria socialis</name>
    <dbReference type="NCBI Taxonomy" id="392032"/>
    <lineage>
        <taxon>Eukaryota</taxon>
        <taxon>Metazoa</taxon>
        <taxon>Spiralia</taxon>
        <taxon>Gnathifera</taxon>
        <taxon>Rotifera</taxon>
        <taxon>Eurotatoria</taxon>
        <taxon>Bdelloidea</taxon>
        <taxon>Philodinida</taxon>
        <taxon>Philodinidae</taxon>
        <taxon>Rotaria</taxon>
    </lineage>
</organism>
<dbReference type="Proteomes" id="UP000663862">
    <property type="component" value="Unassembled WGS sequence"/>
</dbReference>
<feature type="region of interest" description="Disordered" evidence="1">
    <location>
        <begin position="1"/>
        <end position="35"/>
    </location>
</feature>
<name>A0A821JP75_9BILA</name>
<feature type="non-terminal residue" evidence="2">
    <location>
        <position position="1"/>
    </location>
</feature>
<evidence type="ECO:0000256" key="1">
    <source>
        <dbReference type="SAM" id="MobiDB-lite"/>
    </source>
</evidence>
<comment type="caution">
    <text evidence="2">The sequence shown here is derived from an EMBL/GenBank/DDBJ whole genome shotgun (WGS) entry which is preliminary data.</text>
</comment>
<reference evidence="2" key="1">
    <citation type="submission" date="2021-02" db="EMBL/GenBank/DDBJ databases">
        <authorList>
            <person name="Nowell W R."/>
        </authorList>
    </citation>
    <scope>NUCLEOTIDE SEQUENCE</scope>
</reference>
<sequence>MRTRPLSPGSAYSSSPTQTAARNGAPSFPSPQNQSAFSAYLGYMTQSSAAQGGS</sequence>
<evidence type="ECO:0000313" key="3">
    <source>
        <dbReference type="Proteomes" id="UP000663862"/>
    </source>
</evidence>
<dbReference type="EMBL" id="CAJOBQ010015654">
    <property type="protein sequence ID" value="CAF4724512.1"/>
    <property type="molecule type" value="Genomic_DNA"/>
</dbReference>
<gene>
    <name evidence="2" type="ORF">TSG867_LOCUS34166</name>
</gene>